<dbReference type="Proteomes" id="UP000036681">
    <property type="component" value="Unplaced"/>
</dbReference>
<proteinExistence type="inferred from homology"/>
<evidence type="ECO:0000313" key="7">
    <source>
        <dbReference type="WBParaSite" id="ALUE_0001073301-mRNA-1"/>
    </source>
</evidence>
<keyword evidence="6" id="KW-1185">Reference proteome</keyword>
<evidence type="ECO:0000313" key="6">
    <source>
        <dbReference type="Proteomes" id="UP000036681"/>
    </source>
</evidence>
<dbReference type="AlphaFoldDB" id="A0A9J2PMJ3"/>
<feature type="compositionally biased region" description="Basic residues" evidence="4">
    <location>
        <begin position="380"/>
        <end position="395"/>
    </location>
</feature>
<dbReference type="PANTHER" id="PTHR13237">
    <property type="entry name" value="SOMETHING ABOUT SILENCING PROTEIN 10-RELATED"/>
    <property type="match status" value="1"/>
</dbReference>
<name>A0A9J2PMJ3_ASCLU</name>
<evidence type="ECO:0000259" key="5">
    <source>
        <dbReference type="Pfam" id="PF09368"/>
    </source>
</evidence>
<accession>A0A9J2PMJ3</accession>
<organism evidence="6 7">
    <name type="scientific">Ascaris lumbricoides</name>
    <name type="common">Giant roundworm</name>
    <dbReference type="NCBI Taxonomy" id="6252"/>
    <lineage>
        <taxon>Eukaryota</taxon>
        <taxon>Metazoa</taxon>
        <taxon>Ecdysozoa</taxon>
        <taxon>Nematoda</taxon>
        <taxon>Chromadorea</taxon>
        <taxon>Rhabditida</taxon>
        <taxon>Spirurina</taxon>
        <taxon>Ascaridomorpha</taxon>
        <taxon>Ascaridoidea</taxon>
        <taxon>Ascarididae</taxon>
        <taxon>Ascaris</taxon>
    </lineage>
</organism>
<feature type="compositionally biased region" description="Basic and acidic residues" evidence="4">
    <location>
        <begin position="396"/>
        <end position="409"/>
    </location>
</feature>
<feature type="compositionally biased region" description="Acidic residues" evidence="4">
    <location>
        <begin position="43"/>
        <end position="52"/>
    </location>
</feature>
<feature type="domain" description="Sas10 C-terminal" evidence="5">
    <location>
        <begin position="361"/>
        <end position="434"/>
    </location>
</feature>
<dbReference type="GO" id="GO:0000462">
    <property type="term" value="P:maturation of SSU-rRNA from tricistronic rRNA transcript (SSU-rRNA, 5.8S rRNA, LSU-rRNA)"/>
    <property type="evidence" value="ECO:0007669"/>
    <property type="project" value="TreeGrafter"/>
</dbReference>
<dbReference type="InterPro" id="IPR018972">
    <property type="entry name" value="Sas10_C_dom"/>
</dbReference>
<dbReference type="Pfam" id="PF09368">
    <property type="entry name" value="Sas10"/>
    <property type="match status" value="1"/>
</dbReference>
<feature type="region of interest" description="Disordered" evidence="4">
    <location>
        <begin position="380"/>
        <end position="409"/>
    </location>
</feature>
<evidence type="ECO:0000256" key="2">
    <source>
        <dbReference type="ARBA" id="ARBA00010979"/>
    </source>
</evidence>
<dbReference type="PANTHER" id="PTHR13237:SF8">
    <property type="entry name" value="SOMETHING ABOUT SILENCING PROTEIN 10"/>
    <property type="match status" value="1"/>
</dbReference>
<evidence type="ECO:0000256" key="1">
    <source>
        <dbReference type="ARBA" id="ARBA00004123"/>
    </source>
</evidence>
<reference evidence="7" key="1">
    <citation type="submission" date="2023-03" db="UniProtKB">
        <authorList>
            <consortium name="WormBaseParasite"/>
        </authorList>
    </citation>
    <scope>IDENTIFICATION</scope>
</reference>
<evidence type="ECO:0000256" key="4">
    <source>
        <dbReference type="SAM" id="MobiDB-lite"/>
    </source>
</evidence>
<comment type="subcellular location">
    <subcellularLocation>
        <location evidence="1">Nucleus</location>
    </subcellularLocation>
</comment>
<dbReference type="WBParaSite" id="ALUE_0001073301-mRNA-1">
    <property type="protein sequence ID" value="ALUE_0001073301-mRNA-1"/>
    <property type="gene ID" value="ALUE_0001073301"/>
</dbReference>
<feature type="region of interest" description="Disordered" evidence="4">
    <location>
        <begin position="1"/>
        <end position="53"/>
    </location>
</feature>
<dbReference type="GO" id="GO:0032040">
    <property type="term" value="C:small-subunit processome"/>
    <property type="evidence" value="ECO:0007669"/>
    <property type="project" value="TreeGrafter"/>
</dbReference>
<protein>
    <submittedName>
        <fullName evidence="7">Sas10 C-terminal domain-containing protein</fullName>
    </submittedName>
</protein>
<comment type="similarity">
    <text evidence="2">Belongs to the SAS10 family.</text>
</comment>
<keyword evidence="3" id="KW-0539">Nucleus</keyword>
<sequence length="436" mass="50338">MTAPALPPHLRRLDDLEGSTNQTSSEKNEMGRKLKKQRKTHQEEEDNDEIYDEIDRFHQKRNEILDVEQKRPAKQTEVLNVEALPSADRWGRKRQAYYHTSYVDADFGGMNESDEELAELEREDATRRQKKLDAALQAVRFDDLGDEAIQVAPKKKAIDLEAMSEEQKLQYFLDKNPEFTRMVDEYKEKRELMNTRILPLLKVINALRTERRTVLEQQLRSAVALFSSYLLNLLFYMCLKTTTNLNIDENKKYVDEHPVIDSIISQKKGLCMKPDRTTIFQKISTVEEFLNANASALTRILRKVTANKSLSKIIEQSGTVDDVMSRKKNSGVIAMESPTNHLNEPVDDDQIVNEQIEETMESGKRAITSQIEKNKGLSVKRKKGTQHSRVKKRKQFEKAMIKKRSQKPDVRKELKPYAGETRGIRASTIKSIKLKA</sequence>
<evidence type="ECO:0000256" key="3">
    <source>
        <dbReference type="ARBA" id="ARBA00023242"/>
    </source>
</evidence>